<evidence type="ECO:0000313" key="3">
    <source>
        <dbReference type="Proteomes" id="UP000468766"/>
    </source>
</evidence>
<dbReference type="EMBL" id="WBXO01000008">
    <property type="protein sequence ID" value="KAB2951949.1"/>
    <property type="molecule type" value="Genomic_DNA"/>
</dbReference>
<sequence length="132" mass="15442">MTRGWKFPVEIDPQTGKFKMVEDDQDIRESIQLILTTRIGERIGNPHFGSNVFEFLFTTINYTELKELEYEIIQALNRWEPRIRDLEVDASADPTNKGKINIVIQYRTEQSIIPEEMAFDFEVNEGMNIRTG</sequence>
<dbReference type="SUPFAM" id="SSF160719">
    <property type="entry name" value="gpW/gp25-like"/>
    <property type="match status" value="1"/>
</dbReference>
<dbReference type="AlphaFoldDB" id="A0A6I0F1B3"/>
<comment type="caution">
    <text evidence="2">The sequence shown here is derived from an EMBL/GenBank/DDBJ whole genome shotgun (WGS) entry which is preliminary data.</text>
</comment>
<dbReference type="Proteomes" id="UP000468766">
    <property type="component" value="Unassembled WGS sequence"/>
</dbReference>
<keyword evidence="3" id="KW-1185">Reference proteome</keyword>
<reference evidence="2 3" key="1">
    <citation type="submission" date="2019-10" db="EMBL/GenBank/DDBJ databases">
        <title>Whole-genome sequence of the extremophile Heliorestis acidaminivorans DSM 24790.</title>
        <authorList>
            <person name="Kyndt J.A."/>
            <person name="Meyer T.E."/>
        </authorList>
    </citation>
    <scope>NUCLEOTIDE SEQUENCE [LARGE SCALE GENOMIC DNA]</scope>
    <source>
        <strain evidence="2 3">DSM 24790</strain>
    </source>
</reference>
<gene>
    <name evidence="2" type="ORF">F9B85_10345</name>
</gene>
<dbReference type="Gene3D" id="3.10.450.40">
    <property type="match status" value="1"/>
</dbReference>
<dbReference type="OrthoDB" id="9802846at2"/>
<protein>
    <submittedName>
        <fullName evidence="2">GPW/gp25 family protein</fullName>
    </submittedName>
</protein>
<accession>A0A6I0F1B3</accession>
<dbReference type="RefSeq" id="WP_151620627.1">
    <property type="nucleotide sequence ID" value="NZ_WBXO01000008.1"/>
</dbReference>
<evidence type="ECO:0000313" key="2">
    <source>
        <dbReference type="EMBL" id="KAB2951949.1"/>
    </source>
</evidence>
<organism evidence="2 3">
    <name type="scientific">Heliorestis acidaminivorans</name>
    <dbReference type="NCBI Taxonomy" id="553427"/>
    <lineage>
        <taxon>Bacteria</taxon>
        <taxon>Bacillati</taxon>
        <taxon>Bacillota</taxon>
        <taxon>Clostridia</taxon>
        <taxon>Eubacteriales</taxon>
        <taxon>Heliobacteriaceae</taxon>
        <taxon>Heliorestis</taxon>
    </lineage>
</organism>
<evidence type="ECO:0000259" key="1">
    <source>
        <dbReference type="Pfam" id="PF04965"/>
    </source>
</evidence>
<feature type="domain" description="IraD/Gp25-like" evidence="1">
    <location>
        <begin position="22"/>
        <end position="108"/>
    </location>
</feature>
<dbReference type="Pfam" id="PF04965">
    <property type="entry name" value="GPW_gp25"/>
    <property type="match status" value="1"/>
</dbReference>
<proteinExistence type="predicted"/>
<dbReference type="InterPro" id="IPR007048">
    <property type="entry name" value="IraD/Gp25-like"/>
</dbReference>
<name>A0A6I0F1B3_9FIRM</name>